<keyword evidence="1" id="KW-0812">Transmembrane</keyword>
<dbReference type="OrthoDB" id="6614653at2759"/>
<dbReference type="EMBL" id="JAGMWT010000007">
    <property type="protein sequence ID" value="KAH7125091.1"/>
    <property type="molecule type" value="Genomic_DNA"/>
</dbReference>
<keyword evidence="3" id="KW-1185">Reference proteome</keyword>
<gene>
    <name evidence="2" type="ORF">B0J11DRAFT_394842</name>
</gene>
<keyword evidence="1" id="KW-1133">Transmembrane helix</keyword>
<protein>
    <submittedName>
        <fullName evidence="2">Uncharacterized protein</fullName>
    </submittedName>
</protein>
<evidence type="ECO:0000313" key="2">
    <source>
        <dbReference type="EMBL" id="KAH7125091.1"/>
    </source>
</evidence>
<reference evidence="2" key="1">
    <citation type="journal article" date="2021" name="Nat. Commun.">
        <title>Genetic determinants of endophytism in the Arabidopsis root mycobiome.</title>
        <authorList>
            <person name="Mesny F."/>
            <person name="Miyauchi S."/>
            <person name="Thiergart T."/>
            <person name="Pickel B."/>
            <person name="Atanasova L."/>
            <person name="Karlsson M."/>
            <person name="Huettel B."/>
            <person name="Barry K.W."/>
            <person name="Haridas S."/>
            <person name="Chen C."/>
            <person name="Bauer D."/>
            <person name="Andreopoulos W."/>
            <person name="Pangilinan J."/>
            <person name="LaButti K."/>
            <person name="Riley R."/>
            <person name="Lipzen A."/>
            <person name="Clum A."/>
            <person name="Drula E."/>
            <person name="Henrissat B."/>
            <person name="Kohler A."/>
            <person name="Grigoriev I.V."/>
            <person name="Martin F.M."/>
            <person name="Hacquard S."/>
        </authorList>
    </citation>
    <scope>NUCLEOTIDE SEQUENCE</scope>
    <source>
        <strain evidence="2">MPI-CAGE-CH-0243</strain>
    </source>
</reference>
<dbReference type="AlphaFoldDB" id="A0A9P9DTP5"/>
<dbReference type="InterPro" id="IPR042099">
    <property type="entry name" value="ANL_N_sf"/>
</dbReference>
<keyword evidence="1" id="KW-0472">Membrane</keyword>
<dbReference type="Gene3D" id="3.40.50.12780">
    <property type="entry name" value="N-terminal domain of ligase-like"/>
    <property type="match status" value="1"/>
</dbReference>
<feature type="non-terminal residue" evidence="2">
    <location>
        <position position="1"/>
    </location>
</feature>
<sequence length="73" mass="8239">TGQPKYAVVRRKSVFNCALSVADHYTLTEDDGMLYVLLVRQLTGVCIIVLAFLISGNRIEYRGSGFEEVNIWK</sequence>
<feature type="non-terminal residue" evidence="2">
    <location>
        <position position="73"/>
    </location>
</feature>
<dbReference type="Proteomes" id="UP000700596">
    <property type="component" value="Unassembled WGS sequence"/>
</dbReference>
<accession>A0A9P9DTP5</accession>
<organism evidence="2 3">
    <name type="scientific">Dendryphion nanum</name>
    <dbReference type="NCBI Taxonomy" id="256645"/>
    <lineage>
        <taxon>Eukaryota</taxon>
        <taxon>Fungi</taxon>
        <taxon>Dikarya</taxon>
        <taxon>Ascomycota</taxon>
        <taxon>Pezizomycotina</taxon>
        <taxon>Dothideomycetes</taxon>
        <taxon>Pleosporomycetidae</taxon>
        <taxon>Pleosporales</taxon>
        <taxon>Torulaceae</taxon>
        <taxon>Dendryphion</taxon>
    </lineage>
</organism>
<name>A0A9P9DTP5_9PLEO</name>
<proteinExistence type="predicted"/>
<evidence type="ECO:0000313" key="3">
    <source>
        <dbReference type="Proteomes" id="UP000700596"/>
    </source>
</evidence>
<comment type="caution">
    <text evidence="2">The sequence shown here is derived from an EMBL/GenBank/DDBJ whole genome shotgun (WGS) entry which is preliminary data.</text>
</comment>
<evidence type="ECO:0000256" key="1">
    <source>
        <dbReference type="SAM" id="Phobius"/>
    </source>
</evidence>
<dbReference type="SUPFAM" id="SSF56801">
    <property type="entry name" value="Acetyl-CoA synthetase-like"/>
    <property type="match status" value="1"/>
</dbReference>
<feature type="transmembrane region" description="Helical" evidence="1">
    <location>
        <begin position="33"/>
        <end position="54"/>
    </location>
</feature>